<evidence type="ECO:0000313" key="2">
    <source>
        <dbReference type="EMBL" id="AFZ11579.1"/>
    </source>
</evidence>
<organism evidence="2 3">
    <name type="scientific">Crinalium epipsammum PCC 9333</name>
    <dbReference type="NCBI Taxonomy" id="1173022"/>
    <lineage>
        <taxon>Bacteria</taxon>
        <taxon>Bacillati</taxon>
        <taxon>Cyanobacteriota</taxon>
        <taxon>Cyanophyceae</taxon>
        <taxon>Gomontiellales</taxon>
        <taxon>Gomontiellaceae</taxon>
        <taxon>Crinalium</taxon>
    </lineage>
</organism>
<evidence type="ECO:0000256" key="1">
    <source>
        <dbReference type="SAM" id="MobiDB-lite"/>
    </source>
</evidence>
<dbReference type="InterPro" id="IPR046229">
    <property type="entry name" value="TnpC-like"/>
</dbReference>
<proteinExistence type="predicted"/>
<name>K9VVK6_9CYAN</name>
<protein>
    <recommendedName>
        <fullName evidence="4">Transposase</fullName>
    </recommendedName>
</protein>
<evidence type="ECO:0000313" key="3">
    <source>
        <dbReference type="Proteomes" id="UP000010472"/>
    </source>
</evidence>
<feature type="compositionally biased region" description="Polar residues" evidence="1">
    <location>
        <begin position="153"/>
        <end position="167"/>
    </location>
</feature>
<feature type="region of interest" description="Disordered" evidence="1">
    <location>
        <begin position="147"/>
        <end position="176"/>
    </location>
</feature>
<feature type="compositionally biased region" description="Polar residues" evidence="1">
    <location>
        <begin position="80"/>
        <end position="94"/>
    </location>
</feature>
<dbReference type="Proteomes" id="UP000010472">
    <property type="component" value="Chromosome"/>
</dbReference>
<feature type="region of interest" description="Disordered" evidence="1">
    <location>
        <begin position="1"/>
        <end position="22"/>
    </location>
</feature>
<dbReference type="KEGG" id="cep:Cri9333_0636"/>
<reference evidence="2 3" key="1">
    <citation type="submission" date="2012-06" db="EMBL/GenBank/DDBJ databases">
        <title>Finished chromosome of genome of Crinalium epipsammum PCC 9333.</title>
        <authorList>
            <consortium name="US DOE Joint Genome Institute"/>
            <person name="Gugger M."/>
            <person name="Coursin T."/>
            <person name="Rippka R."/>
            <person name="Tandeau De Marsac N."/>
            <person name="Huntemann M."/>
            <person name="Wei C.-L."/>
            <person name="Han J."/>
            <person name="Detter J.C."/>
            <person name="Han C."/>
            <person name="Tapia R."/>
            <person name="Davenport K."/>
            <person name="Daligault H."/>
            <person name="Erkkila T."/>
            <person name="Gu W."/>
            <person name="Munk A.C.C."/>
            <person name="Teshima H."/>
            <person name="Xu Y."/>
            <person name="Chain P."/>
            <person name="Chen A."/>
            <person name="Krypides N."/>
            <person name="Mavromatis K."/>
            <person name="Markowitz V."/>
            <person name="Szeto E."/>
            <person name="Ivanova N."/>
            <person name="Mikhailova N."/>
            <person name="Ovchinnikova G."/>
            <person name="Pagani I."/>
            <person name="Pati A."/>
            <person name="Goodwin L."/>
            <person name="Peters L."/>
            <person name="Pitluck S."/>
            <person name="Woyke T."/>
            <person name="Kerfeld C."/>
        </authorList>
    </citation>
    <scope>NUCLEOTIDE SEQUENCE [LARGE SCALE GENOMIC DNA]</scope>
    <source>
        <strain evidence="2 3">PCC 9333</strain>
    </source>
</reference>
<gene>
    <name evidence="2" type="ORF">Cri9333_0636</name>
</gene>
<accession>K9VVK6</accession>
<dbReference type="Pfam" id="PF19776">
    <property type="entry name" value="DUF6262"/>
    <property type="match status" value="1"/>
</dbReference>
<feature type="region of interest" description="Disordered" evidence="1">
    <location>
        <begin position="69"/>
        <end position="97"/>
    </location>
</feature>
<dbReference type="HOGENOM" id="CLU_085994_0_0_3"/>
<evidence type="ECO:0008006" key="4">
    <source>
        <dbReference type="Google" id="ProtNLM"/>
    </source>
</evidence>
<keyword evidence="3" id="KW-1185">Reference proteome</keyword>
<dbReference type="OrthoDB" id="533336at2"/>
<dbReference type="RefSeq" id="WP_015201713.1">
    <property type="nucleotide sequence ID" value="NC_019753.1"/>
</dbReference>
<sequence length="342" mass="39053">MKHQRNIEGLRQNAQKKKQDAIERTEKGIQQLIKEGRSINFKTVAEVADVSTAWLYKEPEIKARIEHLRDQGTRKKKSVPTHQKVSDASNNSKYQALKQRIQKVEAENRGLRDHLEAIHGRQRSLVDENEGLRREIERLTKLLAESRAETESLRQGSSLPSQSNEQASELDEDKPKHLANKVTPLKSCPTHEVAPEKAQNKLDLINLVKQQFDALGVQLNSTLIKTIKSASEETIINAVKAFEEALLTENIKKPGAWLKRAIEEGWKPNESLLASCVQGEVQTKDEFSQWFELAKAQGRVKAKQQTETEFSVQDNAGEWASWESYLESGWTLEYLKRRAKQR</sequence>
<dbReference type="EMBL" id="CP003620">
    <property type="protein sequence ID" value="AFZ11579.1"/>
    <property type="molecule type" value="Genomic_DNA"/>
</dbReference>
<dbReference type="STRING" id="1173022.Cri9333_0636"/>
<dbReference type="AlphaFoldDB" id="K9VVK6"/>
<dbReference type="eggNOG" id="ENOG5032WI7">
    <property type="taxonomic scope" value="Bacteria"/>
</dbReference>